<proteinExistence type="predicted"/>
<comment type="caution">
    <text evidence="1">The sequence shown here is derived from an EMBL/GenBank/DDBJ whole genome shotgun (WGS) entry which is preliminary data.</text>
</comment>
<sequence>MLSIMVPVAQITIFLAGDLGPPCLKAQFVLIINLPGQSTSQIVIIRSGGSAFDRGRVLIELPPPDLQAQLVFDNWAGRIE</sequence>
<name>A0AA45W803_9RHOB</name>
<dbReference type="EMBL" id="FTOU01000023">
    <property type="protein sequence ID" value="SIT13346.1"/>
    <property type="molecule type" value="Genomic_DNA"/>
</dbReference>
<dbReference type="Proteomes" id="UP000186216">
    <property type="component" value="Unassembled WGS sequence"/>
</dbReference>
<reference evidence="1 2" key="1">
    <citation type="submission" date="2017-01" db="EMBL/GenBank/DDBJ databases">
        <authorList>
            <person name="Varghese N."/>
            <person name="Submissions S."/>
        </authorList>
    </citation>
    <scope>NUCLEOTIDE SEQUENCE [LARGE SCALE GENOMIC DNA]</scope>
    <source>
        <strain evidence="1 2">DSM 18447</strain>
    </source>
</reference>
<gene>
    <name evidence="1" type="ORF">SAMN05421772_1234</name>
</gene>
<dbReference type="AlphaFoldDB" id="A0AA45W803"/>
<evidence type="ECO:0000313" key="2">
    <source>
        <dbReference type="Proteomes" id="UP000186216"/>
    </source>
</evidence>
<protein>
    <submittedName>
        <fullName evidence="1">Uncharacterized protein</fullName>
    </submittedName>
</protein>
<accession>A0AA45W803</accession>
<evidence type="ECO:0000313" key="1">
    <source>
        <dbReference type="EMBL" id="SIT13346.1"/>
    </source>
</evidence>
<organism evidence="1 2">
    <name type="scientific">Paracoccus saliphilus</name>
    <dbReference type="NCBI Taxonomy" id="405559"/>
    <lineage>
        <taxon>Bacteria</taxon>
        <taxon>Pseudomonadati</taxon>
        <taxon>Pseudomonadota</taxon>
        <taxon>Alphaproteobacteria</taxon>
        <taxon>Rhodobacterales</taxon>
        <taxon>Paracoccaceae</taxon>
        <taxon>Paracoccus</taxon>
    </lineage>
</organism>